<evidence type="ECO:0000313" key="2">
    <source>
        <dbReference type="Proteomes" id="UP000017938"/>
    </source>
</evidence>
<proteinExistence type="predicted"/>
<evidence type="ECO:0008006" key="3">
    <source>
        <dbReference type="Google" id="ProtNLM"/>
    </source>
</evidence>
<dbReference type="InterPro" id="IPR026989">
    <property type="entry name" value="TnpV"/>
</dbReference>
<protein>
    <recommendedName>
        <fullName evidence="3">TnpV protein</fullName>
    </recommendedName>
</protein>
<dbReference type="EMBL" id="CBFW010000056">
    <property type="protein sequence ID" value="CDC70933.1"/>
    <property type="molecule type" value="Genomic_DNA"/>
</dbReference>
<comment type="caution">
    <text evidence="1">The sequence shown here is derived from an EMBL/GenBank/DDBJ whole genome shotgun (WGS) entry which is preliminary data.</text>
</comment>
<dbReference type="Pfam" id="PF14198">
    <property type="entry name" value="TnpV"/>
    <property type="match status" value="1"/>
</dbReference>
<organism evidence="1 2">
    <name type="scientific">Candidatus Colimorpha enterica</name>
    <dbReference type="NCBI Taxonomy" id="3083063"/>
    <lineage>
        <taxon>Bacteria</taxon>
        <taxon>Pseudomonadati</taxon>
        <taxon>Bacteroidota</taxon>
        <taxon>Bacteroidia</taxon>
        <taxon>Bacteroidales</taxon>
        <taxon>Candidatus Colimorpha</taxon>
    </lineage>
</organism>
<dbReference type="Proteomes" id="UP000017938">
    <property type="component" value="Unassembled WGS sequence"/>
</dbReference>
<gene>
    <name evidence="1" type="ORF">BN580_00793</name>
</gene>
<dbReference type="STRING" id="1263015.BN580_00793"/>
<evidence type="ECO:0000313" key="1">
    <source>
        <dbReference type="EMBL" id="CDC70933.1"/>
    </source>
</evidence>
<reference evidence="1" key="1">
    <citation type="submission" date="2012-11" db="EMBL/GenBank/DDBJ databases">
        <title>Dependencies among metagenomic species, viruses, plasmids and units of genetic variation.</title>
        <authorList>
            <person name="Nielsen H.B."/>
            <person name="Almeida M."/>
            <person name="Juncker A.S."/>
            <person name="Rasmussen S."/>
            <person name="Li J."/>
            <person name="Sunagawa S."/>
            <person name="Plichta D."/>
            <person name="Gautier L."/>
            <person name="Le Chatelier E."/>
            <person name="Peletier E."/>
            <person name="Bonde I."/>
            <person name="Nielsen T."/>
            <person name="Manichanh C."/>
            <person name="Arumugam M."/>
            <person name="Batto J."/>
            <person name="Santos M.B.Q.D."/>
            <person name="Blom N."/>
            <person name="Borruel N."/>
            <person name="Burgdorf K.S."/>
            <person name="Boumezbeur F."/>
            <person name="Casellas F."/>
            <person name="Dore J."/>
            <person name="Guarner F."/>
            <person name="Hansen T."/>
            <person name="Hildebrand F."/>
            <person name="Kaas R.S."/>
            <person name="Kennedy S."/>
            <person name="Kristiansen K."/>
            <person name="Kultima J.R."/>
            <person name="Leonard P."/>
            <person name="Levenez F."/>
            <person name="Lund O."/>
            <person name="Moumen B."/>
            <person name="Le Paslier D."/>
            <person name="Pons N."/>
            <person name="Pedersen O."/>
            <person name="Prifti E."/>
            <person name="Qin J."/>
            <person name="Raes J."/>
            <person name="Tap J."/>
            <person name="Tims S."/>
            <person name="Ussery D.W."/>
            <person name="Yamada T."/>
            <person name="MetaHit consortium"/>
            <person name="Renault P."/>
            <person name="Sicheritz-Ponten T."/>
            <person name="Bork P."/>
            <person name="Wang J."/>
            <person name="Brunak S."/>
            <person name="Ehrlich S.D."/>
        </authorList>
    </citation>
    <scope>NUCLEOTIDE SEQUENCE [LARGE SCALE GENOMIC DNA]</scope>
</reference>
<dbReference type="AlphaFoldDB" id="R6TC01"/>
<name>R6TC01_9BACT</name>
<sequence length="126" mass="14997">MEKYKYNESNGLWYELQGDYYLPCLKLPEEEQVHIGIWGQRHLNYLRENKRVLLSGLQLSGKLNSYLADIDKQAAEMCSRLVKQMAEREGITEQLKAENQMEWVRQMNNIRNRANEMVLRELIYNA</sequence>
<accession>R6TC01</accession>